<accession>A0A382K8V1</accession>
<proteinExistence type="predicted"/>
<dbReference type="EMBL" id="UINC01078667">
    <property type="protein sequence ID" value="SVC19963.1"/>
    <property type="molecule type" value="Genomic_DNA"/>
</dbReference>
<name>A0A382K8V1_9ZZZZ</name>
<organism evidence="1">
    <name type="scientific">marine metagenome</name>
    <dbReference type="NCBI Taxonomy" id="408172"/>
    <lineage>
        <taxon>unclassified sequences</taxon>
        <taxon>metagenomes</taxon>
        <taxon>ecological metagenomes</taxon>
    </lineage>
</organism>
<sequence length="27" mass="2976">MSIITKSNLLFILKSSVVDPLKVAMLN</sequence>
<protein>
    <submittedName>
        <fullName evidence="1">Uncharacterized protein</fullName>
    </submittedName>
</protein>
<dbReference type="AlphaFoldDB" id="A0A382K8V1"/>
<evidence type="ECO:0000313" key="1">
    <source>
        <dbReference type="EMBL" id="SVC19963.1"/>
    </source>
</evidence>
<gene>
    <name evidence="1" type="ORF">METZ01_LOCUS272817</name>
</gene>
<reference evidence="1" key="1">
    <citation type="submission" date="2018-05" db="EMBL/GenBank/DDBJ databases">
        <authorList>
            <person name="Lanie J.A."/>
            <person name="Ng W.-L."/>
            <person name="Kazmierczak K.M."/>
            <person name="Andrzejewski T.M."/>
            <person name="Davidsen T.M."/>
            <person name="Wayne K.J."/>
            <person name="Tettelin H."/>
            <person name="Glass J.I."/>
            <person name="Rusch D."/>
            <person name="Podicherti R."/>
            <person name="Tsui H.-C.T."/>
            <person name="Winkler M.E."/>
        </authorList>
    </citation>
    <scope>NUCLEOTIDE SEQUENCE</scope>
</reference>